<evidence type="ECO:0000313" key="3">
    <source>
        <dbReference type="Proteomes" id="UP000664698"/>
    </source>
</evidence>
<dbReference type="Proteomes" id="UP000664698">
    <property type="component" value="Unassembled WGS sequence"/>
</dbReference>
<accession>A0ABS3BQ62</accession>
<organism evidence="2 3">
    <name type="scientific">Algoriphagus aestuariicola</name>
    <dbReference type="NCBI Taxonomy" id="1852016"/>
    <lineage>
        <taxon>Bacteria</taxon>
        <taxon>Pseudomonadati</taxon>
        <taxon>Bacteroidota</taxon>
        <taxon>Cytophagia</taxon>
        <taxon>Cytophagales</taxon>
        <taxon>Cyclobacteriaceae</taxon>
        <taxon>Algoriphagus</taxon>
    </lineage>
</organism>
<name>A0ABS3BQ62_9BACT</name>
<sequence length="102" mass="11034">MEALIIGILFLILGLVLRAYPNILAGYGSLSQSGRDNAEKNGLRFYGFLLFILMGIITLLGYLASIWLESPKLSTTIAIIATMVGMVLAVVGGNFLVNNRSR</sequence>
<comment type="caution">
    <text evidence="2">The sequence shown here is derived from an EMBL/GenBank/DDBJ whole genome shotgun (WGS) entry which is preliminary data.</text>
</comment>
<feature type="transmembrane region" description="Helical" evidence="1">
    <location>
        <begin position="43"/>
        <end position="64"/>
    </location>
</feature>
<reference evidence="2 3" key="1">
    <citation type="submission" date="2021-03" db="EMBL/GenBank/DDBJ databases">
        <title>novel species isolated from a fishpond in China.</title>
        <authorList>
            <person name="Lu H."/>
            <person name="Cai Z."/>
        </authorList>
    </citation>
    <scope>NUCLEOTIDE SEQUENCE [LARGE SCALE GENOMIC DNA]</scope>
    <source>
        <strain evidence="2 3">JCM 31546</strain>
    </source>
</reference>
<dbReference type="InterPro" id="IPR017259">
    <property type="entry name" value="UCP037672"/>
</dbReference>
<keyword evidence="1" id="KW-0472">Membrane</keyword>
<protein>
    <submittedName>
        <fullName evidence="2">DUF3784 domain-containing protein</fullName>
    </submittedName>
</protein>
<evidence type="ECO:0000313" key="2">
    <source>
        <dbReference type="EMBL" id="MBN7801429.1"/>
    </source>
</evidence>
<keyword evidence="3" id="KW-1185">Reference proteome</keyword>
<proteinExistence type="predicted"/>
<dbReference type="Pfam" id="PF12650">
    <property type="entry name" value="DUF3784"/>
    <property type="match status" value="1"/>
</dbReference>
<keyword evidence="1" id="KW-0812">Transmembrane</keyword>
<keyword evidence="1" id="KW-1133">Transmembrane helix</keyword>
<dbReference type="RefSeq" id="WP_206569419.1">
    <property type="nucleotide sequence ID" value="NZ_JAFKCW010000002.1"/>
</dbReference>
<evidence type="ECO:0000256" key="1">
    <source>
        <dbReference type="SAM" id="Phobius"/>
    </source>
</evidence>
<feature type="transmembrane region" description="Helical" evidence="1">
    <location>
        <begin position="76"/>
        <end position="97"/>
    </location>
</feature>
<dbReference type="EMBL" id="JAFKCW010000002">
    <property type="protein sequence ID" value="MBN7801429.1"/>
    <property type="molecule type" value="Genomic_DNA"/>
</dbReference>
<gene>
    <name evidence="2" type="ORF">J0A67_11195</name>
</gene>